<dbReference type="GO" id="GO:0005783">
    <property type="term" value="C:endoplasmic reticulum"/>
    <property type="evidence" value="ECO:0007669"/>
    <property type="project" value="TreeGrafter"/>
</dbReference>
<evidence type="ECO:0000256" key="8">
    <source>
        <dbReference type="ARBA" id="ARBA00023098"/>
    </source>
</evidence>
<dbReference type="GO" id="GO:0008374">
    <property type="term" value="F:O-acyltransferase activity"/>
    <property type="evidence" value="ECO:0007669"/>
    <property type="project" value="InterPro"/>
</dbReference>
<feature type="transmembrane region" description="Helical" evidence="14">
    <location>
        <begin position="39"/>
        <end position="72"/>
    </location>
</feature>
<dbReference type="GO" id="GO:0042171">
    <property type="term" value="F:lysophosphatidic acid acyltransferase activity"/>
    <property type="evidence" value="ECO:0007669"/>
    <property type="project" value="TreeGrafter"/>
</dbReference>
<gene>
    <name evidence="16" type="ORF">g.22240</name>
</gene>
<keyword evidence="12" id="KW-0012">Acyltransferase</keyword>
<evidence type="ECO:0000256" key="5">
    <source>
        <dbReference type="ARBA" id="ARBA00022679"/>
    </source>
</evidence>
<reference evidence="16" key="1">
    <citation type="submission" date="2015-12" db="EMBL/GenBank/DDBJ databases">
        <title>De novo transcriptome assembly of four potential Pierce s Disease insect vectors from Arizona vineyards.</title>
        <authorList>
            <person name="Tassone E.E."/>
        </authorList>
    </citation>
    <scope>NUCLEOTIDE SEQUENCE</scope>
</reference>
<keyword evidence="4" id="KW-0444">Lipid biosynthesis</keyword>
<dbReference type="UniPathway" id="UPA00085"/>
<comment type="subcellular location">
    <subcellularLocation>
        <location evidence="1">Membrane</location>
    </subcellularLocation>
</comment>
<evidence type="ECO:0000256" key="12">
    <source>
        <dbReference type="ARBA" id="ARBA00023315"/>
    </source>
</evidence>
<dbReference type="InterPro" id="IPR002123">
    <property type="entry name" value="Plipid/glycerol_acylTrfase"/>
</dbReference>
<evidence type="ECO:0000256" key="7">
    <source>
        <dbReference type="ARBA" id="ARBA00022989"/>
    </source>
</evidence>
<dbReference type="EMBL" id="GEDC01013376">
    <property type="protein sequence ID" value="JAS23922.1"/>
    <property type="molecule type" value="Transcribed_RNA"/>
</dbReference>
<feature type="domain" description="Phospholipid/glycerol acyltransferase" evidence="15">
    <location>
        <begin position="122"/>
        <end position="233"/>
    </location>
</feature>
<dbReference type="CDD" id="cd07991">
    <property type="entry name" value="LPLAT_LPCAT1-like"/>
    <property type="match status" value="1"/>
</dbReference>
<protein>
    <recommendedName>
        <fullName evidence="15">Phospholipid/glycerol acyltransferase domain-containing protein</fullName>
    </recommendedName>
</protein>
<dbReference type="GO" id="GO:0008654">
    <property type="term" value="P:phospholipid biosynthetic process"/>
    <property type="evidence" value="ECO:0007669"/>
    <property type="project" value="UniProtKB-KW"/>
</dbReference>
<proteinExistence type="inferred from homology"/>
<name>A0A1B6DE58_9HEMI</name>
<keyword evidence="10" id="KW-0594">Phospholipid biosynthesis</keyword>
<dbReference type="InterPro" id="IPR011992">
    <property type="entry name" value="EF-hand-dom_pair"/>
</dbReference>
<keyword evidence="11" id="KW-1208">Phospholipid metabolism</keyword>
<evidence type="ECO:0000313" key="16">
    <source>
        <dbReference type="EMBL" id="JAS23922.1"/>
    </source>
</evidence>
<dbReference type="PANTHER" id="PTHR23063">
    <property type="entry name" value="PHOSPHOLIPID ACYLTRANSFERASE"/>
    <property type="match status" value="1"/>
</dbReference>
<dbReference type="AlphaFoldDB" id="A0A1B6DE58"/>
<evidence type="ECO:0000256" key="4">
    <source>
        <dbReference type="ARBA" id="ARBA00022516"/>
    </source>
</evidence>
<sequence>MNGKCTASDGLLPDPKNKISLNPFVHTLELTSTYEKIKAGLLTVIILPIRLCVIMCLLIAAWLIACVGLYGITEEELQEKPLTGWRRKLRDLVTQLGRWTYYAGGMRYTVKGKQAPREEAPILVIAPHSTFFDAGMVYETGFPSIIARRESGLNPFLGKLINYTQPVYVWREDPNSRQKTIQQIIARAKSKLNWSQVLIFPEGTCTNRSCLITFKPGAFYPGVPVQPVLLRYPNKLDTLTWTWEGPGALKLMWLTLVQPHSYCEIEFLPVYHPNEEEKKDPKLYAQNVRKLMADALGVPMLDYTYDDCQLVSRAKQLNISHNSKLLQVLKLRIRLGLNRRHIEEKIVRDSPHLLRSDKKQLLTYEEFATILNIPPTEHALRSLFELFNENNCNKIDWREYLVSVMLVGDTTSREEMFQLACKLCGDENGCLNKEDSVMVLRLIMEVDLTQSEDICNKINRTKSGLIQYSDFEDFLSKGDSTEIVNKRKHD</sequence>
<evidence type="ECO:0000256" key="3">
    <source>
        <dbReference type="ARBA" id="ARBA00008655"/>
    </source>
</evidence>
<comment type="pathway">
    <text evidence="2">Lipid metabolism; phospholipid metabolism.</text>
</comment>
<keyword evidence="8" id="KW-0443">Lipid metabolism</keyword>
<evidence type="ECO:0000256" key="11">
    <source>
        <dbReference type="ARBA" id="ARBA00023264"/>
    </source>
</evidence>
<evidence type="ECO:0000256" key="2">
    <source>
        <dbReference type="ARBA" id="ARBA00005074"/>
    </source>
</evidence>
<dbReference type="PANTHER" id="PTHR23063:SF52">
    <property type="entry name" value="LYSOPHOSPHATIDYLCHOLINE ACYLTRANSFERASE"/>
    <property type="match status" value="1"/>
</dbReference>
<keyword evidence="6 14" id="KW-0812">Transmembrane</keyword>
<evidence type="ECO:0000256" key="14">
    <source>
        <dbReference type="SAM" id="Phobius"/>
    </source>
</evidence>
<evidence type="ECO:0000256" key="10">
    <source>
        <dbReference type="ARBA" id="ARBA00023209"/>
    </source>
</evidence>
<evidence type="ECO:0000256" key="13">
    <source>
        <dbReference type="ARBA" id="ARBA00025707"/>
    </source>
</evidence>
<comment type="similarity">
    <text evidence="3">Belongs to the 1-acyl-sn-glycerol-3-phosphate acyltransferase family.</text>
</comment>
<dbReference type="GO" id="GO:0016020">
    <property type="term" value="C:membrane"/>
    <property type="evidence" value="ECO:0007669"/>
    <property type="project" value="UniProtKB-SubCell"/>
</dbReference>
<dbReference type="SUPFAM" id="SSF47473">
    <property type="entry name" value="EF-hand"/>
    <property type="match status" value="1"/>
</dbReference>
<evidence type="ECO:0000256" key="6">
    <source>
        <dbReference type="ARBA" id="ARBA00022692"/>
    </source>
</evidence>
<evidence type="ECO:0000256" key="1">
    <source>
        <dbReference type="ARBA" id="ARBA00004370"/>
    </source>
</evidence>
<organism evidence="16">
    <name type="scientific">Clastoptera arizonana</name>
    <name type="common">Arizona spittle bug</name>
    <dbReference type="NCBI Taxonomy" id="38151"/>
    <lineage>
        <taxon>Eukaryota</taxon>
        <taxon>Metazoa</taxon>
        <taxon>Ecdysozoa</taxon>
        <taxon>Arthropoda</taxon>
        <taxon>Hexapoda</taxon>
        <taxon>Insecta</taxon>
        <taxon>Pterygota</taxon>
        <taxon>Neoptera</taxon>
        <taxon>Paraneoptera</taxon>
        <taxon>Hemiptera</taxon>
        <taxon>Auchenorrhyncha</taxon>
        <taxon>Cercopoidea</taxon>
        <taxon>Clastopteridae</taxon>
        <taxon>Clastoptera</taxon>
    </lineage>
</organism>
<evidence type="ECO:0000259" key="15">
    <source>
        <dbReference type="SMART" id="SM00563"/>
    </source>
</evidence>
<keyword evidence="7 14" id="KW-1133">Transmembrane helix</keyword>
<dbReference type="SUPFAM" id="SSF69593">
    <property type="entry name" value="Glycerol-3-phosphate (1)-acyltransferase"/>
    <property type="match status" value="1"/>
</dbReference>
<dbReference type="InterPro" id="IPR045252">
    <property type="entry name" value="LPCAT1-like"/>
</dbReference>
<accession>A0A1B6DE58</accession>
<keyword evidence="9 14" id="KW-0472">Membrane</keyword>
<keyword evidence="5" id="KW-0808">Transferase</keyword>
<dbReference type="SMART" id="SM00563">
    <property type="entry name" value="PlsC"/>
    <property type="match status" value="1"/>
</dbReference>
<dbReference type="Pfam" id="PF01553">
    <property type="entry name" value="Acyltransferase"/>
    <property type="match status" value="1"/>
</dbReference>
<evidence type="ECO:0000256" key="9">
    <source>
        <dbReference type="ARBA" id="ARBA00023136"/>
    </source>
</evidence>
<comment type="pathway">
    <text evidence="13">Phospholipid metabolism.</text>
</comment>
<dbReference type="Gene3D" id="1.10.238.10">
    <property type="entry name" value="EF-hand"/>
    <property type="match status" value="1"/>
</dbReference>